<dbReference type="EMBL" id="LT607750">
    <property type="protein sequence ID" value="SCG63977.1"/>
    <property type="molecule type" value="Genomic_DNA"/>
</dbReference>
<dbReference type="PROSITE" id="PS51387">
    <property type="entry name" value="FAD_PCMH"/>
    <property type="match status" value="1"/>
</dbReference>
<keyword evidence="4" id="KW-0274">FAD</keyword>
<name>A0A1C5J038_9ACTN</name>
<dbReference type="SUPFAM" id="SSF56176">
    <property type="entry name" value="FAD-binding/transporter-associated domain-like"/>
    <property type="match status" value="1"/>
</dbReference>
<reference evidence="7 8" key="1">
    <citation type="submission" date="2016-06" db="EMBL/GenBank/DDBJ databases">
        <authorList>
            <person name="Kjaerup R.B."/>
            <person name="Dalgaard T.S."/>
            <person name="Juul-Madsen H.R."/>
        </authorList>
    </citation>
    <scope>NUCLEOTIDE SEQUENCE [LARGE SCALE GENOMIC DNA]</scope>
    <source>
        <strain evidence="7 8">DSM 43904</strain>
    </source>
</reference>
<evidence type="ECO:0000259" key="6">
    <source>
        <dbReference type="PROSITE" id="PS51387"/>
    </source>
</evidence>
<evidence type="ECO:0000256" key="3">
    <source>
        <dbReference type="ARBA" id="ARBA00022630"/>
    </source>
</evidence>
<dbReference type="InterPro" id="IPR050416">
    <property type="entry name" value="FAD-linked_Oxidoreductase"/>
</dbReference>
<evidence type="ECO:0000256" key="4">
    <source>
        <dbReference type="ARBA" id="ARBA00022827"/>
    </source>
</evidence>
<dbReference type="Pfam" id="PF01565">
    <property type="entry name" value="FAD_binding_4"/>
    <property type="match status" value="1"/>
</dbReference>
<dbReference type="PANTHER" id="PTHR42973">
    <property type="entry name" value="BINDING OXIDOREDUCTASE, PUTATIVE (AFU_ORTHOLOGUE AFUA_1G17690)-RELATED"/>
    <property type="match status" value="1"/>
</dbReference>
<dbReference type="Gene3D" id="3.40.462.20">
    <property type="match status" value="1"/>
</dbReference>
<evidence type="ECO:0000256" key="1">
    <source>
        <dbReference type="ARBA" id="ARBA00001974"/>
    </source>
</evidence>
<dbReference type="Proteomes" id="UP000198217">
    <property type="component" value="Chromosome I"/>
</dbReference>
<dbReference type="InterPro" id="IPR036318">
    <property type="entry name" value="FAD-bd_PCMH-like_sf"/>
</dbReference>
<keyword evidence="8" id="KW-1185">Reference proteome</keyword>
<dbReference type="Pfam" id="PF00296">
    <property type="entry name" value="Bac_luciferase"/>
    <property type="match status" value="1"/>
</dbReference>
<comment type="cofactor">
    <cofactor evidence="1">
        <name>FAD</name>
        <dbReference type="ChEBI" id="CHEBI:57692"/>
    </cofactor>
</comment>
<dbReference type="GO" id="GO:0071949">
    <property type="term" value="F:FAD binding"/>
    <property type="evidence" value="ECO:0007669"/>
    <property type="project" value="InterPro"/>
</dbReference>
<organism evidence="7 8">
    <name type="scientific">Micromonospora echinaurantiaca</name>
    <dbReference type="NCBI Taxonomy" id="47857"/>
    <lineage>
        <taxon>Bacteria</taxon>
        <taxon>Bacillati</taxon>
        <taxon>Actinomycetota</taxon>
        <taxon>Actinomycetes</taxon>
        <taxon>Micromonosporales</taxon>
        <taxon>Micromonosporaceae</taxon>
        <taxon>Micromonospora</taxon>
    </lineage>
</organism>
<dbReference type="InterPro" id="IPR036661">
    <property type="entry name" value="Luciferase-like_sf"/>
</dbReference>
<feature type="domain" description="FAD-binding PCMH-type" evidence="6">
    <location>
        <begin position="349"/>
        <end position="520"/>
    </location>
</feature>
<evidence type="ECO:0000313" key="7">
    <source>
        <dbReference type="EMBL" id="SCG63977.1"/>
    </source>
</evidence>
<dbReference type="GO" id="GO:0016705">
    <property type="term" value="F:oxidoreductase activity, acting on paired donors, with incorporation or reduction of molecular oxygen"/>
    <property type="evidence" value="ECO:0007669"/>
    <property type="project" value="InterPro"/>
</dbReference>
<dbReference type="Gene3D" id="3.30.465.10">
    <property type="match status" value="1"/>
</dbReference>
<evidence type="ECO:0000256" key="2">
    <source>
        <dbReference type="ARBA" id="ARBA00005466"/>
    </source>
</evidence>
<proteinExistence type="inferred from homology"/>
<dbReference type="InterPro" id="IPR006094">
    <property type="entry name" value="Oxid_FAD_bind_N"/>
</dbReference>
<evidence type="ECO:0000313" key="8">
    <source>
        <dbReference type="Proteomes" id="UP000198217"/>
    </source>
</evidence>
<dbReference type="InterPro" id="IPR011251">
    <property type="entry name" value="Luciferase-like_dom"/>
</dbReference>
<dbReference type="Gene3D" id="3.20.20.30">
    <property type="entry name" value="Luciferase-like domain"/>
    <property type="match status" value="1"/>
</dbReference>
<dbReference type="InterPro" id="IPR016167">
    <property type="entry name" value="FAD-bd_PCMH_sub1"/>
</dbReference>
<dbReference type="PANTHER" id="PTHR42973:SF39">
    <property type="entry name" value="FAD-BINDING PCMH-TYPE DOMAIN-CONTAINING PROTEIN"/>
    <property type="match status" value="1"/>
</dbReference>
<dbReference type="InterPro" id="IPR016166">
    <property type="entry name" value="FAD-bd_PCMH"/>
</dbReference>
<keyword evidence="5" id="KW-0560">Oxidoreductase</keyword>
<accession>A0A1C5J038</accession>
<keyword evidence="3" id="KW-0285">Flavoprotein</keyword>
<dbReference type="InterPro" id="IPR006093">
    <property type="entry name" value="Oxy_OxRdtase_FAD_BS"/>
</dbReference>
<dbReference type="AlphaFoldDB" id="A0A1C5J038"/>
<dbReference type="SUPFAM" id="SSF51679">
    <property type="entry name" value="Bacterial luciferase-like"/>
    <property type="match status" value="1"/>
</dbReference>
<sequence>MTDYGHELTFGTFITPQNENPQVPVQLAQLTEAAGLDLATFQDHPYQPGFLDTWTLLTWVAAATERISVAGNVLNLALRPPAVLARSAASLDRLSAGRFTLGLGAGAFWEAIEAMGGRRLTPGQGVQALAEGIEIIRGIWDTADPTALTVDGTYHRVAGVKRGPAPAHDIPIWLGALKPRMLRLTGRVADGWAVTLQYVGDDGLVEGNATIDEAATRAGRHPAEIRRVLNIGGAFTPHGRGFLQGPPAQWVEQLAPYALERGIGTFILIGDDPRAIQTFGQEVAPALRELVAAERAAAGTAPVARRRGSAALAARRAGIAYDDVPAALAARAVEPGDREYASVRSGYLRAGRPGLVLRPRSAEEVAEALAYARKQEVPIAVRSGGHGISGRSTNDGGIVVDLGALDGIELIDERTGLVRLGAGARWGQVAEQLVPHGLAISSGDYGGVGVGGLATTGGIGFMGRLHGLTIDHVRAAEVVLADGRIVRADAEHHPDLFWALRGAGANVGAVTALDLAADRVGDIVHSVMLLDASDTAGVLARWGQVVETSPRELTSFIILSPNRGAPSVVARVMSVYASDDTDAAVAALQRLADIAPVLDHEARLTPYSGVVFPTQPHHATGGLGPITRSGLFTHLTPEVSGGLARLVTEGVSYFLQLRAVGGAVNDVPAGDTAYPHRHQNFSAVAFGGGVRRAALDEPWDRWVYPHAEGLYLSFETDPRPERLRDAFPEPTLSRLRQVKRAYDPDAVFNTNFPVPPATD</sequence>
<evidence type="ECO:0000256" key="5">
    <source>
        <dbReference type="ARBA" id="ARBA00023002"/>
    </source>
</evidence>
<protein>
    <submittedName>
        <fullName evidence="7">FAD/FMN-containing dehydrogenase</fullName>
    </submittedName>
</protein>
<dbReference type="InterPro" id="IPR016169">
    <property type="entry name" value="FAD-bd_PCMH_sub2"/>
</dbReference>
<gene>
    <name evidence="7" type="ORF">GA0070609_3922</name>
</gene>
<dbReference type="PROSITE" id="PS00862">
    <property type="entry name" value="OX2_COVAL_FAD"/>
    <property type="match status" value="1"/>
</dbReference>
<comment type="similarity">
    <text evidence="2">Belongs to the oxygen-dependent FAD-linked oxidoreductase family.</text>
</comment>
<dbReference type="Gene3D" id="3.30.43.10">
    <property type="entry name" value="Uridine Diphospho-n-acetylenolpyruvylglucosamine Reductase, domain 2"/>
    <property type="match status" value="1"/>
</dbReference>
<dbReference type="RefSeq" id="WP_088995082.1">
    <property type="nucleotide sequence ID" value="NZ_LT607750.1"/>
</dbReference>